<name>A0ACC1MXC9_9APHY</name>
<dbReference type="Proteomes" id="UP001144978">
    <property type="component" value="Unassembled WGS sequence"/>
</dbReference>
<evidence type="ECO:0000313" key="2">
    <source>
        <dbReference type="Proteomes" id="UP001144978"/>
    </source>
</evidence>
<evidence type="ECO:0000313" key="1">
    <source>
        <dbReference type="EMBL" id="KAJ2971652.1"/>
    </source>
</evidence>
<protein>
    <submittedName>
        <fullName evidence="1">Uncharacterized protein</fullName>
    </submittedName>
</protein>
<sequence length="251" mass="28054">MESPRLWKYDPPGRSYVAWGVRMVGESSPELLPPALPTRWSVALAPRGRAQAGSRHRRVPAPPRAHAHPHRHMREHPPRAPASLGGRTAALNTMADGLGAARAVRRRCRACARRPAPGASDARPSRTTRSRIGSRRRHARRARRPRRLRVSRPPHIRAERRRPGEPLSQAVSRRRTATATNVRDLPAEYKTNGTSTPLDVVVYHRARTTTACTTSAAATACTSSFCRRRLARRPLARRCERVVSYMPQSLL</sequence>
<gene>
    <name evidence="1" type="ORF">NUW54_g12457</name>
</gene>
<reference evidence="1" key="1">
    <citation type="submission" date="2022-08" db="EMBL/GenBank/DDBJ databases">
        <title>Genome Sequence of Pycnoporus sanguineus.</title>
        <authorList>
            <person name="Buettner E."/>
        </authorList>
    </citation>
    <scope>NUCLEOTIDE SEQUENCE</scope>
    <source>
        <strain evidence="1">CG-C14</strain>
    </source>
</reference>
<accession>A0ACC1MXC9</accession>
<proteinExistence type="predicted"/>
<organism evidence="1 2">
    <name type="scientific">Trametes sanguinea</name>
    <dbReference type="NCBI Taxonomy" id="158606"/>
    <lineage>
        <taxon>Eukaryota</taxon>
        <taxon>Fungi</taxon>
        <taxon>Dikarya</taxon>
        <taxon>Basidiomycota</taxon>
        <taxon>Agaricomycotina</taxon>
        <taxon>Agaricomycetes</taxon>
        <taxon>Polyporales</taxon>
        <taxon>Polyporaceae</taxon>
        <taxon>Trametes</taxon>
    </lineage>
</organism>
<dbReference type="EMBL" id="JANSHE010005309">
    <property type="protein sequence ID" value="KAJ2971652.1"/>
    <property type="molecule type" value="Genomic_DNA"/>
</dbReference>
<comment type="caution">
    <text evidence="1">The sequence shown here is derived from an EMBL/GenBank/DDBJ whole genome shotgun (WGS) entry which is preliminary data.</text>
</comment>
<keyword evidence="2" id="KW-1185">Reference proteome</keyword>